<dbReference type="AlphaFoldDB" id="A0A540L1A9"/>
<protein>
    <submittedName>
        <fullName evidence="2">Uncharacterized protein</fullName>
    </submittedName>
</protein>
<keyword evidence="3" id="KW-1185">Reference proteome</keyword>
<comment type="caution">
    <text evidence="2">The sequence shown here is derived from an EMBL/GenBank/DDBJ whole genome shotgun (WGS) entry which is preliminary data.</text>
</comment>
<evidence type="ECO:0000256" key="1">
    <source>
        <dbReference type="SAM" id="MobiDB-lite"/>
    </source>
</evidence>
<reference evidence="2 3" key="1">
    <citation type="journal article" date="2019" name="G3 (Bethesda)">
        <title>Sequencing of a Wild Apple (Malus baccata) Genome Unravels the Differences Between Cultivated and Wild Apple Species Regarding Disease Resistance and Cold Tolerance.</title>
        <authorList>
            <person name="Chen X."/>
        </authorList>
    </citation>
    <scope>NUCLEOTIDE SEQUENCE [LARGE SCALE GENOMIC DNA]</scope>
    <source>
        <strain evidence="3">cv. Shandingzi</strain>
        <tissue evidence="2">Leaves</tissue>
    </source>
</reference>
<dbReference type="Proteomes" id="UP000315295">
    <property type="component" value="Unassembled WGS sequence"/>
</dbReference>
<sequence length="239" mass="27582">MSNERIKFTKVTHRSQKGAQHARHRVDNADPLPYAVAVLNKSARGDEEGDLNFNVEGLDHNMITYIDEAFTRWYIEWKSGLHNHFLAFPNMETIIVTACPKELAQRLEDWKPFFQDPKFFWYSIIDNSFTVTARSKLSITIMTMFNMLWNLLEGLRIWIVVIDGYGSERRLLGNRREFDDRSLGPEVAAYGPGQMNHILCALQLSDITFQIPSPPDSQPSQLANFQPSQPADFQPPHLW</sequence>
<evidence type="ECO:0000313" key="3">
    <source>
        <dbReference type="Proteomes" id="UP000315295"/>
    </source>
</evidence>
<feature type="compositionally biased region" description="Polar residues" evidence="1">
    <location>
        <begin position="222"/>
        <end position="231"/>
    </location>
</feature>
<name>A0A540L1A9_MALBA</name>
<dbReference type="EMBL" id="VIEB01000818">
    <property type="protein sequence ID" value="TQD80240.1"/>
    <property type="molecule type" value="Genomic_DNA"/>
</dbReference>
<evidence type="ECO:0000313" key="2">
    <source>
        <dbReference type="EMBL" id="TQD80240.1"/>
    </source>
</evidence>
<organism evidence="2 3">
    <name type="scientific">Malus baccata</name>
    <name type="common">Siberian crab apple</name>
    <name type="synonym">Pyrus baccata</name>
    <dbReference type="NCBI Taxonomy" id="106549"/>
    <lineage>
        <taxon>Eukaryota</taxon>
        <taxon>Viridiplantae</taxon>
        <taxon>Streptophyta</taxon>
        <taxon>Embryophyta</taxon>
        <taxon>Tracheophyta</taxon>
        <taxon>Spermatophyta</taxon>
        <taxon>Magnoliopsida</taxon>
        <taxon>eudicotyledons</taxon>
        <taxon>Gunneridae</taxon>
        <taxon>Pentapetalae</taxon>
        <taxon>rosids</taxon>
        <taxon>fabids</taxon>
        <taxon>Rosales</taxon>
        <taxon>Rosaceae</taxon>
        <taxon>Amygdaloideae</taxon>
        <taxon>Maleae</taxon>
        <taxon>Malus</taxon>
    </lineage>
</organism>
<gene>
    <name evidence="2" type="ORF">C1H46_034221</name>
</gene>
<feature type="region of interest" description="Disordered" evidence="1">
    <location>
        <begin position="215"/>
        <end position="239"/>
    </location>
</feature>
<accession>A0A540L1A9</accession>
<proteinExistence type="predicted"/>